<organism evidence="1 2">
    <name type="scientific">Dovyalis caffra</name>
    <dbReference type="NCBI Taxonomy" id="77055"/>
    <lineage>
        <taxon>Eukaryota</taxon>
        <taxon>Viridiplantae</taxon>
        <taxon>Streptophyta</taxon>
        <taxon>Embryophyta</taxon>
        <taxon>Tracheophyta</taxon>
        <taxon>Spermatophyta</taxon>
        <taxon>Magnoliopsida</taxon>
        <taxon>eudicotyledons</taxon>
        <taxon>Gunneridae</taxon>
        <taxon>Pentapetalae</taxon>
        <taxon>rosids</taxon>
        <taxon>fabids</taxon>
        <taxon>Malpighiales</taxon>
        <taxon>Salicaceae</taxon>
        <taxon>Flacourtieae</taxon>
        <taxon>Dovyalis</taxon>
    </lineage>
</organism>
<dbReference type="AlphaFoldDB" id="A0AAV1REW2"/>
<evidence type="ECO:0000313" key="2">
    <source>
        <dbReference type="Proteomes" id="UP001314170"/>
    </source>
</evidence>
<comment type="caution">
    <text evidence="1">The sequence shown here is derived from an EMBL/GenBank/DDBJ whole genome shotgun (WGS) entry which is preliminary data.</text>
</comment>
<protein>
    <submittedName>
        <fullName evidence="1">Uncharacterized protein</fullName>
    </submittedName>
</protein>
<name>A0AAV1REW2_9ROSI</name>
<keyword evidence="2" id="KW-1185">Reference proteome</keyword>
<proteinExistence type="predicted"/>
<reference evidence="1 2" key="1">
    <citation type="submission" date="2024-01" db="EMBL/GenBank/DDBJ databases">
        <authorList>
            <person name="Waweru B."/>
        </authorList>
    </citation>
    <scope>NUCLEOTIDE SEQUENCE [LARGE SCALE GENOMIC DNA]</scope>
</reference>
<sequence length="65" mass="7497">MSTHGRGRRVSMVVPFSMRFLRACSHRPFYDLEDPHARIILKSDKKPDVKAKGNEFWSLAHLASN</sequence>
<dbReference type="Proteomes" id="UP001314170">
    <property type="component" value="Unassembled WGS sequence"/>
</dbReference>
<accession>A0AAV1REW2</accession>
<gene>
    <name evidence="1" type="ORF">DCAF_LOCUS9727</name>
</gene>
<evidence type="ECO:0000313" key="1">
    <source>
        <dbReference type="EMBL" id="CAK7333999.1"/>
    </source>
</evidence>
<dbReference type="EMBL" id="CAWUPB010000936">
    <property type="protein sequence ID" value="CAK7333999.1"/>
    <property type="molecule type" value="Genomic_DNA"/>
</dbReference>